<evidence type="ECO:0000256" key="11">
    <source>
        <dbReference type="ARBA" id="ARBA00023125"/>
    </source>
</evidence>
<keyword evidence="1 18" id="KW-1121">Modulation of host cell cycle by virus</keyword>
<dbReference type="EMBL" id="HQ585856">
    <property type="protein sequence ID" value="AER38248.1"/>
    <property type="molecule type" value="Genomic_DNA"/>
</dbReference>
<dbReference type="HAMAP" id="MF_04004">
    <property type="entry name" value="PPV_E7"/>
    <property type="match status" value="1"/>
</dbReference>
<keyword evidence="8 18" id="KW-1114">Inhibition of host interferon signaling pathway by virus</keyword>
<dbReference type="GeneID" id="13564467"/>
<dbReference type="Pfam" id="PF00527">
    <property type="entry name" value="E7"/>
    <property type="match status" value="1"/>
</dbReference>
<feature type="zinc finger region" evidence="18">
    <location>
        <begin position="49"/>
        <end position="85"/>
    </location>
</feature>
<dbReference type="GO" id="GO:0030430">
    <property type="term" value="C:host cell cytoplasm"/>
    <property type="evidence" value="ECO:0007669"/>
    <property type="project" value="UniProtKB-SubCell"/>
</dbReference>
<dbReference type="KEGG" id="vg:13564467"/>
<keyword evidence="2 18" id="KW-0244">Early protein</keyword>
<accession>J7EZQ8</accession>
<proteinExistence type="inferred from homology"/>
<keyword evidence="5 18" id="KW-1090">Inhibition of host innate immune response by virus</keyword>
<dbReference type="Gene3D" id="3.30.160.330">
    <property type="match status" value="1"/>
</dbReference>
<comment type="PTM">
    <text evidence="18">Highly phosphorylated.</text>
</comment>
<dbReference type="GO" id="GO:0008270">
    <property type="term" value="F:zinc ion binding"/>
    <property type="evidence" value="ECO:0007669"/>
    <property type="project" value="UniProtKB-KW"/>
</dbReference>
<keyword evidence="9 18" id="KW-0862">Zinc</keyword>
<evidence type="ECO:0000256" key="7">
    <source>
        <dbReference type="ARBA" id="ARBA00022771"/>
    </source>
</evidence>
<dbReference type="PIRSF" id="PIRSF003407">
    <property type="entry name" value="Papvi_E7"/>
    <property type="match status" value="1"/>
</dbReference>
<dbReference type="GO" id="GO:0052170">
    <property type="term" value="P:symbiont-mediated suppression of host innate immune response"/>
    <property type="evidence" value="ECO:0007669"/>
    <property type="project" value="UniProtKB-KW"/>
</dbReference>
<dbReference type="RefSeq" id="YP_006666515.1">
    <property type="nucleotide sequence ID" value="NC_018575.1"/>
</dbReference>
<evidence type="ECO:0000256" key="13">
    <source>
        <dbReference type="ARBA" id="ARBA00023163"/>
    </source>
</evidence>
<evidence type="ECO:0000256" key="6">
    <source>
        <dbReference type="ARBA" id="ARBA00022723"/>
    </source>
</evidence>
<evidence type="ECO:0000256" key="14">
    <source>
        <dbReference type="ARBA" id="ARBA00023200"/>
    </source>
</evidence>
<dbReference type="GO" id="GO:0042025">
    <property type="term" value="C:host cell nucleus"/>
    <property type="evidence" value="ECO:0007669"/>
    <property type="project" value="UniProtKB-SubCell"/>
</dbReference>
<name>J7EZQ8_9PAPI</name>
<keyword evidence="14 18" id="KW-1035">Host cytoplasm</keyword>
<keyword evidence="13 18" id="KW-0804">Transcription</keyword>
<evidence type="ECO:0000256" key="8">
    <source>
        <dbReference type="ARBA" id="ARBA00022830"/>
    </source>
</evidence>
<evidence type="ECO:0000256" key="1">
    <source>
        <dbReference type="ARBA" id="ARBA00022504"/>
    </source>
</evidence>
<keyword evidence="3 18" id="KW-1048">Host nucleus</keyword>
<protein>
    <recommendedName>
        <fullName evidence="18 19">Protein E7</fullName>
    </recommendedName>
</protein>
<keyword evidence="15" id="KW-0922">Interferon antiviral system evasion</keyword>
<comment type="subunit">
    <text evidence="18">Homodimer. Homooligomer. Interacts with host RB1; this interaction induces dissociation of RB1-E2F1 complex thereby disrupting RB1 activity. Interacts with host EP300; this interaction represses EP300 transcriptional activity. Interacts with protein E2; this interaction inhibits E7 oncogenic activity. Interacts with host TMEM173/STING; this interaction impairs the ability of TMEM173/STING to sense cytosolic DNA and promote the production of type I interferon (IFN-alpha and IFN-beta).</text>
</comment>
<dbReference type="GO" id="GO:0003677">
    <property type="term" value="F:DNA binding"/>
    <property type="evidence" value="ECO:0007669"/>
    <property type="project" value="UniProtKB-UniRule"/>
</dbReference>
<evidence type="ECO:0000256" key="17">
    <source>
        <dbReference type="ARBA" id="ARBA00023309"/>
    </source>
</evidence>
<dbReference type="GO" id="GO:0019904">
    <property type="term" value="F:protein domain specific binding"/>
    <property type="evidence" value="ECO:0007669"/>
    <property type="project" value="UniProtKB-UniRule"/>
</dbReference>
<keyword evidence="17 18" id="KW-1078">G1/S host cell cycle checkpoint dysregulation by virus</keyword>
<dbReference type="GO" id="GO:0006351">
    <property type="term" value="P:DNA-templated transcription"/>
    <property type="evidence" value="ECO:0007669"/>
    <property type="project" value="UniProtKB-UniRule"/>
</dbReference>
<evidence type="ECO:0000256" key="15">
    <source>
        <dbReference type="ARBA" id="ARBA00023258"/>
    </source>
</evidence>
<comment type="function">
    <text evidence="18">Plays a role in viral genome replication by driving entry of quiescent cells into the cell cycle. Stimulation of progression from G1 to S phase allows the virus to efficiently use the cellular DNA replicating machinery to achieve viral genome replication. E7 protein has both transforming and trans-activating activities. Induces the disassembly of the E2F1 transcription factor from RB1, with subsequent transcriptional activation of E2F1-regulated S-phase genes. Interferes with host histone deacetylation mediated by HDAC1 and HDAC2, leading to transcription activation. Plays also a role in the inhibition of both antiviral and antiproliferative functions of host interferon alpha. Interaction with host TMEM173/STING impairs the ability of TMEM173/STING to sense cytosolic DNA and promote the production of type I interferon (IFN-alpha and IFN-beta).</text>
</comment>
<keyword evidence="6 18" id="KW-0479">Metal-binding</keyword>
<feature type="short sequence motif" description="Nuclear export signal" evidence="18">
    <location>
        <begin position="67"/>
        <end position="75"/>
    </location>
</feature>
<feature type="short sequence motif" description="LXCXE motif; interaction with host RB1 and TMEM173/STING" evidence="18">
    <location>
        <begin position="22"/>
        <end position="26"/>
    </location>
</feature>
<comment type="similarity">
    <text evidence="18 19">Belongs to the papillomaviridae E7 protein family.</text>
</comment>
<evidence type="ECO:0000256" key="2">
    <source>
        <dbReference type="ARBA" id="ARBA00022518"/>
    </source>
</evidence>
<keyword evidence="10 18" id="KW-0805">Transcription regulation</keyword>
<evidence type="ECO:0000313" key="20">
    <source>
        <dbReference type="EMBL" id="AER38248.1"/>
    </source>
</evidence>
<reference evidence="20 21" key="1">
    <citation type="journal article" date="2013" name="Genome Announc.">
        <title>Complete Genome Sequence of the Crocuta crocuta Papillomavirus Type 1 (CcrPV1) from a Spotted Hyena, the First Papillomavirus Characterized in a Member of the Hyaenidae.</title>
        <authorList>
            <person name="Stevens H."/>
            <person name="Heylen E."/>
            <person name="De Keyser K."/>
            <person name="Maes R."/>
            <person name="Kiupel M."/>
            <person name="Wise A."/>
            <person name="Nelson K."/>
            <person name="Holekamp K."/>
            <person name="Engh A."/>
            <person name="McKnight C."/>
            <person name="Van Ranst M."/>
            <person name="Rector A."/>
        </authorList>
    </citation>
    <scope>NUCLEOTIDE SEQUENCE [LARGE SCALE GENOMIC DNA]</scope>
</reference>
<evidence type="ECO:0000256" key="18">
    <source>
        <dbReference type="HAMAP-Rule" id="MF_04004"/>
    </source>
</evidence>
<evidence type="ECO:0000256" key="9">
    <source>
        <dbReference type="ARBA" id="ARBA00022833"/>
    </source>
</evidence>
<dbReference type="InterPro" id="IPR000148">
    <property type="entry name" value="Papilloma_E7"/>
</dbReference>
<evidence type="ECO:0000256" key="12">
    <source>
        <dbReference type="ARBA" id="ARBA00023159"/>
    </source>
</evidence>
<keyword evidence="12 18" id="KW-0010">Activator</keyword>
<sequence>MRGERPTLQEIVLTELPEHIDLECHEQMPEEEEEEEPISRDCFRVATCCGYCRKELRFLCLSSAAQVRSLESLLLQDFSFICTSCVVKKKLNHGG</sequence>
<evidence type="ECO:0000256" key="3">
    <source>
        <dbReference type="ARBA" id="ARBA00022562"/>
    </source>
</evidence>
<evidence type="ECO:0000256" key="19">
    <source>
        <dbReference type="PIRNR" id="PIRNR003407"/>
    </source>
</evidence>
<keyword evidence="11 18" id="KW-0238">DNA-binding</keyword>
<keyword evidence="21" id="KW-1185">Reference proteome</keyword>
<gene>
    <name evidence="18 20" type="primary">E7</name>
</gene>
<dbReference type="SUPFAM" id="SSF161234">
    <property type="entry name" value="E7 C-terminal domain-like"/>
    <property type="match status" value="1"/>
</dbReference>
<dbReference type="GO" id="GO:0039645">
    <property type="term" value="P:symbiont-mediated perturbation of host cell cycle G1/S transition checkpoint"/>
    <property type="evidence" value="ECO:0007669"/>
    <property type="project" value="UniProtKB-UniRule"/>
</dbReference>
<evidence type="ECO:0000256" key="16">
    <source>
        <dbReference type="ARBA" id="ARBA00023280"/>
    </source>
</evidence>
<organism evidence="20 21">
    <name type="scientific">Crocuta crocuta papillomavirus 1</name>
    <dbReference type="NCBI Taxonomy" id="1104917"/>
    <lineage>
        <taxon>Viruses</taxon>
        <taxon>Monodnaviria</taxon>
        <taxon>Shotokuvirae</taxon>
        <taxon>Cossaviricota</taxon>
        <taxon>Papovaviricetes</taxon>
        <taxon>Zurhausenvirales</taxon>
        <taxon>Papillomaviridae</taxon>
        <taxon>Firstpapillomavirinae</taxon>
        <taxon>Lambdapapillomavirus</taxon>
        <taxon>Lambdapapillomavirus 5</taxon>
    </lineage>
</organism>
<evidence type="ECO:0000256" key="10">
    <source>
        <dbReference type="ARBA" id="ARBA00023015"/>
    </source>
</evidence>
<evidence type="ECO:0000313" key="21">
    <source>
        <dbReference type="Proteomes" id="UP000106331"/>
    </source>
</evidence>
<keyword evidence="7 18" id="KW-0863">Zinc-finger</keyword>
<evidence type="ECO:0000256" key="5">
    <source>
        <dbReference type="ARBA" id="ARBA00022632"/>
    </source>
</evidence>
<comment type="caution">
    <text evidence="18">Lacks conserved residue(s) required for the propagation of feature annotation.</text>
</comment>
<dbReference type="Proteomes" id="UP000106331">
    <property type="component" value="Segment"/>
</dbReference>
<comment type="subcellular location">
    <subcellularLocation>
        <location evidence="18">Host cytoplasm</location>
    </subcellularLocation>
    <subcellularLocation>
        <location evidence="18">Host nucleus</location>
    </subcellularLocation>
    <text evidence="18">Predominantly found in the host nucleus.</text>
</comment>
<dbReference type="GO" id="GO:0003700">
    <property type="term" value="F:DNA-binding transcription factor activity"/>
    <property type="evidence" value="ECO:0007669"/>
    <property type="project" value="UniProtKB-UniRule"/>
</dbReference>
<keyword evidence="16 18" id="KW-0899">Viral immunoevasion</keyword>
<keyword evidence="4 18" id="KW-0945">Host-virus interaction</keyword>
<dbReference type="GO" id="GO:0039502">
    <property type="term" value="P:symbiont-mediated suppression of host type I interferon-mediated signaling pathway"/>
    <property type="evidence" value="ECO:0007669"/>
    <property type="project" value="UniProtKB-UniRule"/>
</dbReference>
<evidence type="ECO:0000256" key="4">
    <source>
        <dbReference type="ARBA" id="ARBA00022581"/>
    </source>
</evidence>
<comment type="domain">
    <text evidence="18">The E7 terminal domain is an intrinsically disordered domain, whose flexibility and conformational transitions confer target adaptability to the oncoprotein. It allows adaptation to a variety of protein targets and exposes the PEST degradation sequence that regulates its turnover in the cell.</text>
</comment>
<comment type="function">
    <text evidence="19">E7 protein has both transforming and trans-activating activities.</text>
</comment>
<dbReference type="OrthoDB" id="28045at10239"/>